<dbReference type="AlphaFoldDB" id="A0A2G9UY56"/>
<name>A0A2G9UY56_TELCI</name>
<evidence type="ECO:0000313" key="2">
    <source>
        <dbReference type="Proteomes" id="UP000230423"/>
    </source>
</evidence>
<organism evidence="1 2">
    <name type="scientific">Teladorsagia circumcincta</name>
    <name type="common">Brown stomach worm</name>
    <name type="synonym">Ostertagia circumcincta</name>
    <dbReference type="NCBI Taxonomy" id="45464"/>
    <lineage>
        <taxon>Eukaryota</taxon>
        <taxon>Metazoa</taxon>
        <taxon>Ecdysozoa</taxon>
        <taxon>Nematoda</taxon>
        <taxon>Chromadorea</taxon>
        <taxon>Rhabditida</taxon>
        <taxon>Rhabditina</taxon>
        <taxon>Rhabditomorpha</taxon>
        <taxon>Strongyloidea</taxon>
        <taxon>Trichostrongylidae</taxon>
        <taxon>Teladorsagia</taxon>
    </lineage>
</organism>
<keyword evidence="2" id="KW-1185">Reference proteome</keyword>
<protein>
    <submittedName>
        <fullName evidence="1">Uncharacterized protein</fullName>
    </submittedName>
</protein>
<accession>A0A2G9UY56</accession>
<reference evidence="1 2" key="1">
    <citation type="submission" date="2015-09" db="EMBL/GenBank/DDBJ databases">
        <title>Draft genome of the parasitic nematode Teladorsagia circumcincta isolate WARC Sus (inbred).</title>
        <authorList>
            <person name="Mitreva M."/>
        </authorList>
    </citation>
    <scope>NUCLEOTIDE SEQUENCE [LARGE SCALE GENOMIC DNA]</scope>
    <source>
        <strain evidence="1 2">S</strain>
    </source>
</reference>
<sequence>MASWLAAHCWNWTKRTSGVITNCRFLDGVPGSGREFPGQTYYYRKNKFFSFSKKLRKGHRPWVNRNQAN</sequence>
<evidence type="ECO:0000313" key="1">
    <source>
        <dbReference type="EMBL" id="PIO75188.1"/>
    </source>
</evidence>
<dbReference type="Proteomes" id="UP000230423">
    <property type="component" value="Unassembled WGS sequence"/>
</dbReference>
<gene>
    <name evidence="1" type="ORF">TELCIR_02780</name>
</gene>
<dbReference type="EMBL" id="KZ345169">
    <property type="protein sequence ID" value="PIO75188.1"/>
    <property type="molecule type" value="Genomic_DNA"/>
</dbReference>
<proteinExistence type="predicted"/>